<organism evidence="2 3">
    <name type="scientific">Micractinium conductrix</name>
    <dbReference type="NCBI Taxonomy" id="554055"/>
    <lineage>
        <taxon>Eukaryota</taxon>
        <taxon>Viridiplantae</taxon>
        <taxon>Chlorophyta</taxon>
        <taxon>core chlorophytes</taxon>
        <taxon>Trebouxiophyceae</taxon>
        <taxon>Chlorellales</taxon>
        <taxon>Chlorellaceae</taxon>
        <taxon>Chlorella clade</taxon>
        <taxon>Micractinium</taxon>
    </lineage>
</organism>
<sequence length="121" mass="12253">MHEELESLLDNCATVPSHTAIAYLTAFQRADAETRRCQYRSLLRRFTQGKADQVAACLSHWLGAGGAAAAAGVAGGGGAAGNVADVGTSDGADAGAVAAAGSVPSGRSHQERLQANWATQT</sequence>
<dbReference type="AlphaFoldDB" id="A0A2P6VD45"/>
<proteinExistence type="predicted"/>
<dbReference type="InterPro" id="IPR002173">
    <property type="entry name" value="Carboh/pur_kinase_PfkB_CS"/>
</dbReference>
<accession>A0A2P6VD45</accession>
<dbReference type="EMBL" id="LHPF02000012">
    <property type="protein sequence ID" value="PSC72016.1"/>
    <property type="molecule type" value="Genomic_DNA"/>
</dbReference>
<evidence type="ECO:0000313" key="3">
    <source>
        <dbReference type="Proteomes" id="UP000239649"/>
    </source>
</evidence>
<name>A0A2P6VD45_9CHLO</name>
<dbReference type="GO" id="GO:0016301">
    <property type="term" value="F:kinase activity"/>
    <property type="evidence" value="ECO:0007669"/>
    <property type="project" value="InterPro"/>
</dbReference>
<evidence type="ECO:0000256" key="1">
    <source>
        <dbReference type="SAM" id="MobiDB-lite"/>
    </source>
</evidence>
<feature type="region of interest" description="Disordered" evidence="1">
    <location>
        <begin position="99"/>
        <end position="121"/>
    </location>
</feature>
<dbReference type="OrthoDB" id="10611510at2759"/>
<reference evidence="2 3" key="1">
    <citation type="journal article" date="2018" name="Plant J.">
        <title>Genome sequences of Chlorella sorokiniana UTEX 1602 and Micractinium conductrix SAG 241.80: implications to maltose excretion by a green alga.</title>
        <authorList>
            <person name="Arriola M.B."/>
            <person name="Velmurugan N."/>
            <person name="Zhang Y."/>
            <person name="Plunkett M.H."/>
            <person name="Hondzo H."/>
            <person name="Barney B.M."/>
        </authorList>
    </citation>
    <scope>NUCLEOTIDE SEQUENCE [LARGE SCALE GENOMIC DNA]</scope>
    <source>
        <strain evidence="2 3">SAG 241.80</strain>
    </source>
</reference>
<evidence type="ECO:0000313" key="2">
    <source>
        <dbReference type="EMBL" id="PSC72016.1"/>
    </source>
</evidence>
<dbReference type="Proteomes" id="UP000239649">
    <property type="component" value="Unassembled WGS sequence"/>
</dbReference>
<gene>
    <name evidence="2" type="ORF">C2E20_4771</name>
</gene>
<keyword evidence="3" id="KW-1185">Reference proteome</keyword>
<comment type="caution">
    <text evidence="2">The sequence shown here is derived from an EMBL/GenBank/DDBJ whole genome shotgun (WGS) entry which is preliminary data.</text>
</comment>
<dbReference type="PROSITE" id="PS00583">
    <property type="entry name" value="PFKB_KINASES_1"/>
    <property type="match status" value="1"/>
</dbReference>
<protein>
    <submittedName>
        <fullName evidence="2">Uncharacterized protein</fullName>
    </submittedName>
</protein>